<evidence type="ECO:0000313" key="4">
    <source>
        <dbReference type="Proteomes" id="UP001206483"/>
    </source>
</evidence>
<dbReference type="Proteomes" id="UP001206483">
    <property type="component" value="Unassembled WGS sequence"/>
</dbReference>
<accession>A0ABT1J6P0</accession>
<dbReference type="Pfam" id="PF03756">
    <property type="entry name" value="AfsA"/>
    <property type="match status" value="2"/>
</dbReference>
<reference evidence="3 4" key="1">
    <citation type="submission" date="2022-06" db="EMBL/GenBank/DDBJ databases">
        <title>Sequencing the genomes of 1000 actinobacteria strains.</title>
        <authorList>
            <person name="Klenk H.-P."/>
        </authorList>
    </citation>
    <scope>NUCLEOTIDE SEQUENCE [LARGE SCALE GENOMIC DNA]</scope>
    <source>
        <strain evidence="3 4">DSM 41656</strain>
    </source>
</reference>
<evidence type="ECO:0000313" key="3">
    <source>
        <dbReference type="EMBL" id="MCP2312809.1"/>
    </source>
</evidence>
<dbReference type="RefSeq" id="WP_253802217.1">
    <property type="nucleotide sequence ID" value="NZ_BAAAUB010000105.1"/>
</dbReference>
<feature type="compositionally biased region" description="Low complexity" evidence="1">
    <location>
        <begin position="169"/>
        <end position="179"/>
    </location>
</feature>
<dbReference type="NCBIfam" id="NF041195">
    <property type="entry name" value="ScbA_BarX_GamBu"/>
    <property type="match status" value="1"/>
</dbReference>
<proteinExistence type="predicted"/>
<evidence type="ECO:0000256" key="1">
    <source>
        <dbReference type="SAM" id="MobiDB-lite"/>
    </source>
</evidence>
<feature type="compositionally biased region" description="Gly residues" evidence="1">
    <location>
        <begin position="183"/>
        <end position="195"/>
    </location>
</feature>
<comment type="caution">
    <text evidence="3">The sequence shown here is derived from an EMBL/GenBank/DDBJ whole genome shotgun (WGS) entry which is preliminary data.</text>
</comment>
<feature type="region of interest" description="Disordered" evidence="1">
    <location>
        <begin position="169"/>
        <end position="223"/>
    </location>
</feature>
<gene>
    <name evidence="3" type="ORF">FHR36_005990</name>
</gene>
<dbReference type="EMBL" id="JAMZDX010000006">
    <property type="protein sequence ID" value="MCP2312809.1"/>
    <property type="molecule type" value="Genomic_DNA"/>
</dbReference>
<feature type="domain" description="A-factor biosynthesis hotdog" evidence="2">
    <location>
        <begin position="20"/>
        <end position="153"/>
    </location>
</feature>
<organism evidence="3 4">
    <name type="scientific">Kitasatospora paracochleata</name>
    <dbReference type="NCBI Taxonomy" id="58354"/>
    <lineage>
        <taxon>Bacteria</taxon>
        <taxon>Bacillati</taxon>
        <taxon>Actinomycetota</taxon>
        <taxon>Actinomycetes</taxon>
        <taxon>Kitasatosporales</taxon>
        <taxon>Streptomycetaceae</taxon>
        <taxon>Kitasatospora</taxon>
    </lineage>
</organism>
<evidence type="ECO:0000259" key="2">
    <source>
        <dbReference type="Pfam" id="PF03756"/>
    </source>
</evidence>
<feature type="domain" description="A-factor biosynthesis hotdog" evidence="2">
    <location>
        <begin position="223"/>
        <end position="342"/>
    </location>
</feature>
<dbReference type="InterPro" id="IPR005509">
    <property type="entry name" value="AfsA_hotdog_dom"/>
</dbReference>
<name>A0ABT1J6P0_9ACTN</name>
<dbReference type="InterPro" id="IPR047757">
    <property type="entry name" value="AfsA-like"/>
</dbReference>
<keyword evidence="4" id="KW-1185">Reference proteome</keyword>
<feature type="compositionally biased region" description="Low complexity" evidence="1">
    <location>
        <begin position="196"/>
        <end position="215"/>
    </location>
</feature>
<protein>
    <recommendedName>
        <fullName evidence="2">A-factor biosynthesis hotdog domain-containing protein</fullName>
    </recommendedName>
</protein>
<sequence length="348" mass="36971">MVRQVPFPELEFEQPIPRRLVHRAAVAEVFVTDAVELSRDRYLVAAQWPRDHALYHPDPSGLADPLLFAETIRQGLVYLAHSRLGVPLGHRFVGTHMDFRITHPERLRVGAAPLAVVLDAELSRPGDRPPHRHGLRLDAVLLVDGVPCGRGGLSLFATDERRYRLLRGPIGRPAADGGPAPDPGGGPGGGPGTAGRAGSAGSPGSAGTGPASAEPGLPPGEVGRLRAKDSVLAPGEAPGEWRLGLDPGHAILFDHPTDHIPLMAALEGFRQLGHLMVHGPEATRPYALARVEVECHAFGELDLPTTLVLRDGAPGSSPGPARRMVVEACQEDRSFATATMDWAPLRTG</sequence>